<organism evidence="13 14">
    <name type="scientific">Tetrahymena thermophila (strain SB210)</name>
    <dbReference type="NCBI Taxonomy" id="312017"/>
    <lineage>
        <taxon>Eukaryota</taxon>
        <taxon>Sar</taxon>
        <taxon>Alveolata</taxon>
        <taxon>Ciliophora</taxon>
        <taxon>Intramacronucleata</taxon>
        <taxon>Oligohymenophorea</taxon>
        <taxon>Hymenostomatida</taxon>
        <taxon>Tetrahymenina</taxon>
        <taxon>Tetrahymenidae</taxon>
        <taxon>Tetrahymena</taxon>
    </lineage>
</organism>
<name>I7LUY8_TETTS</name>
<comment type="catalytic activity">
    <reaction evidence="9">
        <text>L-seryl-[protein] + ATP = O-phospho-L-seryl-[protein] + ADP + H(+)</text>
        <dbReference type="Rhea" id="RHEA:17989"/>
        <dbReference type="Rhea" id="RHEA-COMP:9863"/>
        <dbReference type="Rhea" id="RHEA-COMP:11604"/>
        <dbReference type="ChEBI" id="CHEBI:15378"/>
        <dbReference type="ChEBI" id="CHEBI:29999"/>
        <dbReference type="ChEBI" id="CHEBI:30616"/>
        <dbReference type="ChEBI" id="CHEBI:83421"/>
        <dbReference type="ChEBI" id="CHEBI:456216"/>
        <dbReference type="EC" id="2.7.11.1"/>
    </reaction>
</comment>
<dbReference type="EC" id="2.7.11.1" evidence="2"/>
<dbReference type="SUPFAM" id="SSF50729">
    <property type="entry name" value="PH domain-like"/>
    <property type="match status" value="1"/>
</dbReference>
<dbReference type="GO" id="GO:0005524">
    <property type="term" value="F:ATP binding"/>
    <property type="evidence" value="ECO:0007669"/>
    <property type="project" value="UniProtKB-UniRule"/>
</dbReference>
<dbReference type="InterPro" id="IPR033931">
    <property type="entry name" value="PDK1-typ_PH"/>
</dbReference>
<evidence type="ECO:0000256" key="5">
    <source>
        <dbReference type="ARBA" id="ARBA00022741"/>
    </source>
</evidence>
<dbReference type="Gene3D" id="3.30.200.20">
    <property type="entry name" value="Phosphorylase Kinase, domain 1"/>
    <property type="match status" value="1"/>
</dbReference>
<dbReference type="GeneID" id="7844671"/>
<dbReference type="InterPro" id="IPR050236">
    <property type="entry name" value="Ser_Thr_kinase_AGC"/>
</dbReference>
<dbReference type="Gene3D" id="2.30.29.30">
    <property type="entry name" value="Pleckstrin-homology domain (PH domain)/Phosphotyrosine-binding domain (PTB)"/>
    <property type="match status" value="1"/>
</dbReference>
<dbReference type="InterPro" id="IPR017441">
    <property type="entry name" value="Protein_kinase_ATP_BS"/>
</dbReference>
<comment type="similarity">
    <text evidence="1">Belongs to the protein kinase superfamily. AGC Ser/Thr protein kinase family. PDPK1 subfamily.</text>
</comment>
<dbReference type="InParanoid" id="I7LUY8"/>
<feature type="domain" description="Protein kinase" evidence="12">
    <location>
        <begin position="117"/>
        <end position="410"/>
    </location>
</feature>
<evidence type="ECO:0000256" key="6">
    <source>
        <dbReference type="ARBA" id="ARBA00022777"/>
    </source>
</evidence>
<keyword evidence="6 13" id="KW-0418">Kinase</keyword>
<evidence type="ECO:0000256" key="2">
    <source>
        <dbReference type="ARBA" id="ARBA00012513"/>
    </source>
</evidence>
<dbReference type="GO" id="GO:0004674">
    <property type="term" value="F:protein serine/threonine kinase activity"/>
    <property type="evidence" value="ECO:0007669"/>
    <property type="project" value="UniProtKB-KW"/>
</dbReference>
<gene>
    <name evidence="13" type="ORF">TTHERM_00188930</name>
</gene>
<dbReference type="PANTHER" id="PTHR24356">
    <property type="entry name" value="SERINE/THREONINE-PROTEIN KINASE"/>
    <property type="match status" value="1"/>
</dbReference>
<dbReference type="GO" id="GO:0035556">
    <property type="term" value="P:intracellular signal transduction"/>
    <property type="evidence" value="ECO:0007669"/>
    <property type="project" value="TreeGrafter"/>
</dbReference>
<evidence type="ECO:0000313" key="14">
    <source>
        <dbReference type="Proteomes" id="UP000009168"/>
    </source>
</evidence>
<evidence type="ECO:0000256" key="7">
    <source>
        <dbReference type="ARBA" id="ARBA00022840"/>
    </source>
</evidence>
<keyword evidence="7 10" id="KW-0067">ATP-binding</keyword>
<keyword evidence="4" id="KW-0808">Transferase</keyword>
<accession>I7LUY8</accession>
<dbReference type="Proteomes" id="UP000009168">
    <property type="component" value="Unassembled WGS sequence"/>
</dbReference>
<evidence type="ECO:0000256" key="4">
    <source>
        <dbReference type="ARBA" id="ARBA00022679"/>
    </source>
</evidence>
<dbReference type="InterPro" id="IPR008271">
    <property type="entry name" value="Ser/Thr_kinase_AS"/>
</dbReference>
<dbReference type="PANTHER" id="PTHR24356:SF163">
    <property type="entry name" value="3-PHOSPHOINOSITIDE-DEPENDENT PROTEIN KINASE 1-RELATED"/>
    <property type="match status" value="1"/>
</dbReference>
<feature type="compositionally biased region" description="Polar residues" evidence="11">
    <location>
        <begin position="444"/>
        <end position="456"/>
    </location>
</feature>
<feature type="binding site" evidence="10">
    <location>
        <position position="146"/>
    </location>
    <ligand>
        <name>ATP</name>
        <dbReference type="ChEBI" id="CHEBI:30616"/>
    </ligand>
</feature>
<dbReference type="InterPro" id="IPR011009">
    <property type="entry name" value="Kinase-like_dom_sf"/>
</dbReference>
<proteinExistence type="inferred from homology"/>
<dbReference type="STRING" id="312017.I7LUY8"/>
<dbReference type="Gene3D" id="1.10.510.10">
    <property type="entry name" value="Transferase(Phosphotransferase) domain 1"/>
    <property type="match status" value="1"/>
</dbReference>
<evidence type="ECO:0000256" key="11">
    <source>
        <dbReference type="SAM" id="MobiDB-lite"/>
    </source>
</evidence>
<evidence type="ECO:0000256" key="3">
    <source>
        <dbReference type="ARBA" id="ARBA00022527"/>
    </source>
</evidence>
<comment type="catalytic activity">
    <reaction evidence="8">
        <text>L-threonyl-[protein] + ATP = O-phospho-L-threonyl-[protein] + ADP + H(+)</text>
        <dbReference type="Rhea" id="RHEA:46608"/>
        <dbReference type="Rhea" id="RHEA-COMP:11060"/>
        <dbReference type="Rhea" id="RHEA-COMP:11605"/>
        <dbReference type="ChEBI" id="CHEBI:15378"/>
        <dbReference type="ChEBI" id="CHEBI:30013"/>
        <dbReference type="ChEBI" id="CHEBI:30616"/>
        <dbReference type="ChEBI" id="CHEBI:61977"/>
        <dbReference type="ChEBI" id="CHEBI:456216"/>
        <dbReference type="EC" id="2.7.11.1"/>
    </reaction>
</comment>
<keyword evidence="3" id="KW-0723">Serine/threonine-protein kinase</keyword>
<dbReference type="EMBL" id="GG662693">
    <property type="protein sequence ID" value="EAR96324.3"/>
    <property type="molecule type" value="Genomic_DNA"/>
</dbReference>
<dbReference type="InterPro" id="IPR000719">
    <property type="entry name" value="Prot_kinase_dom"/>
</dbReference>
<evidence type="ECO:0000313" key="13">
    <source>
        <dbReference type="EMBL" id="EAR96324.3"/>
    </source>
</evidence>
<dbReference type="OrthoDB" id="432647at2759"/>
<evidence type="ECO:0000256" key="9">
    <source>
        <dbReference type="ARBA" id="ARBA00048679"/>
    </source>
</evidence>
<dbReference type="Pfam" id="PF14593">
    <property type="entry name" value="PH_3"/>
    <property type="match status" value="1"/>
</dbReference>
<protein>
    <recommendedName>
        <fullName evidence="2">non-specific serine/threonine protein kinase</fullName>
        <ecNumber evidence="2">2.7.11.1</ecNumber>
    </recommendedName>
</protein>
<evidence type="ECO:0000256" key="10">
    <source>
        <dbReference type="PROSITE-ProRule" id="PRU10141"/>
    </source>
</evidence>
<dbReference type="FunFam" id="1.10.510.10:FF:000833">
    <property type="entry name" value="AGC family protein kinase"/>
    <property type="match status" value="1"/>
</dbReference>
<evidence type="ECO:0000259" key="12">
    <source>
        <dbReference type="PROSITE" id="PS50011"/>
    </source>
</evidence>
<dbReference type="CDD" id="cd05581">
    <property type="entry name" value="STKc_PDK1"/>
    <property type="match status" value="1"/>
</dbReference>
<dbReference type="InterPro" id="IPR011993">
    <property type="entry name" value="PH-like_dom_sf"/>
</dbReference>
<keyword evidence="14" id="KW-1185">Reference proteome</keyword>
<dbReference type="PROSITE" id="PS50011">
    <property type="entry name" value="PROTEIN_KINASE_DOM"/>
    <property type="match status" value="1"/>
</dbReference>
<sequence>MIAKQIHEIEFAQIKLFIQIHQSNTNKFYSFNDDLQIFTLSVREKKQEFSIKMNQGIRSNYKNLTLYLKSIFFDTLNFQKEVNVIAKQKPKEQKKATNQLILTLANMVDKKLSMEDFDIIQVLGRGSFGEVILAKNKSNNEFCAIKILEKSYLAREKKQYQVFIEKEVLTHIRFDGIIQLLGSFKDNQFLYFVLEYCEGGEFSSYLQHNFKFLNQDTIKFYAAEIVYILENLHKNGIIHRDLKPENLMLTKDNHLKIIDFGTCGFDRRIPEDLFQKINNIKKKFPQETDPMDDEDSRTRSSTFVGTAEYVSPELLEGEICTSSADLWALGCIIYRMFVGNTPFVDVNDATNNEFKVFNKVKACQYYIPDSVPPEAADLIKNLLKRNPFERIGGGEPGVNDINTLKKHPFFKGINWLTLSKQAAPKREICKQQTDNEDDDINDFAPSSPQTPVNTTSMRPLITGRVLKKVAWLIYKPRQLILQEEPPKLVYYDPMTNVKKGEIPLSKNVKIELQDKSRFTIVGPKKKYFFKELDHPANIWVEKVSKLIKDKFEDLKL</sequence>
<dbReference type="InterPro" id="IPR039046">
    <property type="entry name" value="PDPK1"/>
</dbReference>
<dbReference type="SMART" id="SM00233">
    <property type="entry name" value="PH"/>
    <property type="match status" value="1"/>
</dbReference>
<dbReference type="FunFam" id="3.30.200.20:FF:000042">
    <property type="entry name" value="Aurora kinase A"/>
    <property type="match status" value="1"/>
</dbReference>
<keyword evidence="5 10" id="KW-0547">Nucleotide-binding</keyword>
<evidence type="ECO:0000256" key="1">
    <source>
        <dbReference type="ARBA" id="ARBA00010006"/>
    </source>
</evidence>
<reference evidence="14" key="1">
    <citation type="journal article" date="2006" name="PLoS Biol.">
        <title>Macronuclear genome sequence of the ciliate Tetrahymena thermophila, a model eukaryote.</title>
        <authorList>
            <person name="Eisen J.A."/>
            <person name="Coyne R.S."/>
            <person name="Wu M."/>
            <person name="Wu D."/>
            <person name="Thiagarajan M."/>
            <person name="Wortman J.R."/>
            <person name="Badger J.H."/>
            <person name="Ren Q."/>
            <person name="Amedeo P."/>
            <person name="Jones K.M."/>
            <person name="Tallon L.J."/>
            <person name="Delcher A.L."/>
            <person name="Salzberg S.L."/>
            <person name="Silva J.C."/>
            <person name="Haas B.J."/>
            <person name="Majoros W.H."/>
            <person name="Farzad M."/>
            <person name="Carlton J.M."/>
            <person name="Smith R.K. Jr."/>
            <person name="Garg J."/>
            <person name="Pearlman R.E."/>
            <person name="Karrer K.M."/>
            <person name="Sun L."/>
            <person name="Manning G."/>
            <person name="Elde N.C."/>
            <person name="Turkewitz A.P."/>
            <person name="Asai D.J."/>
            <person name="Wilkes D.E."/>
            <person name="Wang Y."/>
            <person name="Cai H."/>
            <person name="Collins K."/>
            <person name="Stewart B.A."/>
            <person name="Lee S.R."/>
            <person name="Wilamowska K."/>
            <person name="Weinberg Z."/>
            <person name="Ruzzo W.L."/>
            <person name="Wloga D."/>
            <person name="Gaertig J."/>
            <person name="Frankel J."/>
            <person name="Tsao C.-C."/>
            <person name="Gorovsky M.A."/>
            <person name="Keeling P.J."/>
            <person name="Waller R.F."/>
            <person name="Patron N.J."/>
            <person name="Cherry J.M."/>
            <person name="Stover N.A."/>
            <person name="Krieger C.J."/>
            <person name="del Toro C."/>
            <person name="Ryder H.F."/>
            <person name="Williamson S.C."/>
            <person name="Barbeau R.A."/>
            <person name="Hamilton E.P."/>
            <person name="Orias E."/>
        </authorList>
    </citation>
    <scope>NUCLEOTIDE SEQUENCE [LARGE SCALE GENOMIC DNA]</scope>
    <source>
        <strain evidence="14">SB210</strain>
    </source>
</reference>
<feature type="region of interest" description="Disordered" evidence="11">
    <location>
        <begin position="430"/>
        <end position="456"/>
    </location>
</feature>
<dbReference type="Pfam" id="PF00069">
    <property type="entry name" value="Pkinase"/>
    <property type="match status" value="1"/>
</dbReference>
<dbReference type="SUPFAM" id="SSF56112">
    <property type="entry name" value="Protein kinase-like (PK-like)"/>
    <property type="match status" value="1"/>
</dbReference>
<dbReference type="SMART" id="SM00220">
    <property type="entry name" value="S_TKc"/>
    <property type="match status" value="1"/>
</dbReference>
<dbReference type="PROSITE" id="PS00108">
    <property type="entry name" value="PROTEIN_KINASE_ST"/>
    <property type="match status" value="1"/>
</dbReference>
<dbReference type="AlphaFoldDB" id="I7LUY8"/>
<dbReference type="KEGG" id="tet:TTHERM_00188930"/>
<dbReference type="InterPro" id="IPR001849">
    <property type="entry name" value="PH_domain"/>
</dbReference>
<dbReference type="PROSITE" id="PS00107">
    <property type="entry name" value="PROTEIN_KINASE_ATP"/>
    <property type="match status" value="1"/>
</dbReference>
<evidence type="ECO:0000256" key="8">
    <source>
        <dbReference type="ARBA" id="ARBA00047899"/>
    </source>
</evidence>
<dbReference type="RefSeq" id="XP_001016569.3">
    <property type="nucleotide sequence ID" value="XM_001016569.3"/>
</dbReference>